<evidence type="ECO:0000313" key="1">
    <source>
        <dbReference type="EMBL" id="PKU75795.1"/>
    </source>
</evidence>
<dbReference type="AlphaFoldDB" id="A0A2I0WJF3"/>
<dbReference type="EMBL" id="KZ502573">
    <property type="protein sequence ID" value="PKU75795.1"/>
    <property type="molecule type" value="Genomic_DNA"/>
</dbReference>
<organism evidence="1 2">
    <name type="scientific">Dendrobium catenatum</name>
    <dbReference type="NCBI Taxonomy" id="906689"/>
    <lineage>
        <taxon>Eukaryota</taxon>
        <taxon>Viridiplantae</taxon>
        <taxon>Streptophyta</taxon>
        <taxon>Embryophyta</taxon>
        <taxon>Tracheophyta</taxon>
        <taxon>Spermatophyta</taxon>
        <taxon>Magnoliopsida</taxon>
        <taxon>Liliopsida</taxon>
        <taxon>Asparagales</taxon>
        <taxon>Orchidaceae</taxon>
        <taxon>Epidendroideae</taxon>
        <taxon>Malaxideae</taxon>
        <taxon>Dendrobiinae</taxon>
        <taxon>Dendrobium</taxon>
    </lineage>
</organism>
<keyword evidence="2" id="KW-1185">Reference proteome</keyword>
<protein>
    <submittedName>
        <fullName evidence="1">Uncharacterized protein</fullName>
    </submittedName>
</protein>
<proteinExistence type="predicted"/>
<reference evidence="1 2" key="2">
    <citation type="journal article" date="2017" name="Nature">
        <title>The Apostasia genome and the evolution of orchids.</title>
        <authorList>
            <person name="Zhang G.Q."/>
            <person name="Liu K.W."/>
            <person name="Li Z."/>
            <person name="Lohaus R."/>
            <person name="Hsiao Y.Y."/>
            <person name="Niu S.C."/>
            <person name="Wang J.Y."/>
            <person name="Lin Y.C."/>
            <person name="Xu Q."/>
            <person name="Chen L.J."/>
            <person name="Yoshida K."/>
            <person name="Fujiwara S."/>
            <person name="Wang Z.W."/>
            <person name="Zhang Y.Q."/>
            <person name="Mitsuda N."/>
            <person name="Wang M."/>
            <person name="Liu G.H."/>
            <person name="Pecoraro L."/>
            <person name="Huang H.X."/>
            <person name="Xiao X.J."/>
            <person name="Lin M."/>
            <person name="Wu X.Y."/>
            <person name="Wu W.L."/>
            <person name="Chen Y.Y."/>
            <person name="Chang S.B."/>
            <person name="Sakamoto S."/>
            <person name="Ohme-Takagi M."/>
            <person name="Yagi M."/>
            <person name="Zeng S.J."/>
            <person name="Shen C.Y."/>
            <person name="Yeh C.M."/>
            <person name="Luo Y.B."/>
            <person name="Tsai W.C."/>
            <person name="Van de Peer Y."/>
            <person name="Liu Z.J."/>
        </authorList>
    </citation>
    <scope>NUCLEOTIDE SEQUENCE [LARGE SCALE GENOMIC DNA]</scope>
    <source>
        <tissue evidence="1">The whole plant</tissue>
    </source>
</reference>
<name>A0A2I0WJF3_9ASPA</name>
<accession>A0A2I0WJF3</accession>
<dbReference type="Proteomes" id="UP000233837">
    <property type="component" value="Unassembled WGS sequence"/>
</dbReference>
<gene>
    <name evidence="1" type="ORF">MA16_Dca026490</name>
</gene>
<evidence type="ECO:0000313" key="2">
    <source>
        <dbReference type="Proteomes" id="UP000233837"/>
    </source>
</evidence>
<reference evidence="1 2" key="1">
    <citation type="journal article" date="2016" name="Sci. Rep.">
        <title>The Dendrobium catenatum Lindl. genome sequence provides insights into polysaccharide synthase, floral development and adaptive evolution.</title>
        <authorList>
            <person name="Zhang G.Q."/>
            <person name="Xu Q."/>
            <person name="Bian C."/>
            <person name="Tsai W.C."/>
            <person name="Yeh C.M."/>
            <person name="Liu K.W."/>
            <person name="Yoshida K."/>
            <person name="Zhang L.S."/>
            <person name="Chang S.B."/>
            <person name="Chen F."/>
            <person name="Shi Y."/>
            <person name="Su Y.Y."/>
            <person name="Zhang Y.Q."/>
            <person name="Chen L.J."/>
            <person name="Yin Y."/>
            <person name="Lin M."/>
            <person name="Huang H."/>
            <person name="Deng H."/>
            <person name="Wang Z.W."/>
            <person name="Zhu S.L."/>
            <person name="Zhao X."/>
            <person name="Deng C."/>
            <person name="Niu S.C."/>
            <person name="Huang J."/>
            <person name="Wang M."/>
            <person name="Liu G.H."/>
            <person name="Yang H.J."/>
            <person name="Xiao X.J."/>
            <person name="Hsiao Y.Y."/>
            <person name="Wu W.L."/>
            <person name="Chen Y.Y."/>
            <person name="Mitsuda N."/>
            <person name="Ohme-Takagi M."/>
            <person name="Luo Y.B."/>
            <person name="Van de Peer Y."/>
            <person name="Liu Z.J."/>
        </authorList>
    </citation>
    <scope>NUCLEOTIDE SEQUENCE [LARGE SCALE GENOMIC DNA]</scope>
    <source>
        <tissue evidence="1">The whole plant</tissue>
    </source>
</reference>
<sequence>MVWRILGPQVLSDKGEGLRWCSSEGEGLRWRSDEGKGLRWLSGEGKDLKWWSDESEGLRWRSGEEASSFSSLLLFLFGSPFKRNEGSIYRFM</sequence>